<evidence type="ECO:0000313" key="1">
    <source>
        <dbReference type="EMBL" id="KAH7012045.1"/>
    </source>
</evidence>
<dbReference type="AlphaFoldDB" id="A0A9P9BFE7"/>
<keyword evidence="2" id="KW-1185">Reference proteome</keyword>
<dbReference type="GeneID" id="70185486"/>
<dbReference type="EMBL" id="JAGTJQ010000015">
    <property type="protein sequence ID" value="KAH7012045.1"/>
    <property type="molecule type" value="Genomic_DNA"/>
</dbReference>
<protein>
    <submittedName>
        <fullName evidence="1">Uncharacterized protein</fullName>
    </submittedName>
</protein>
<accession>A0A9P9BFE7</accession>
<dbReference type="RefSeq" id="XP_046004421.1">
    <property type="nucleotide sequence ID" value="XM_046155940.1"/>
</dbReference>
<sequence length="158" mass="18069">MSEYGPHAALRIARTQTPYGKQFPIPNEQQVHDIEVNFDVTFTTHDVANFPNDFIPKALLHNEEDDIPVDWNETLELQTDIHLKKAQRKAVLKNNKMATRWTVKSLKARKPGRYDLIFLIYPADTTQGLIEIYDYNASAIEIVVQQPHPAVEVSRGTS</sequence>
<gene>
    <name evidence="1" type="ORF">B0I36DRAFT_340439</name>
</gene>
<comment type="caution">
    <text evidence="1">The sequence shown here is derived from an EMBL/GenBank/DDBJ whole genome shotgun (WGS) entry which is preliminary data.</text>
</comment>
<dbReference type="Proteomes" id="UP000756346">
    <property type="component" value="Unassembled WGS sequence"/>
</dbReference>
<proteinExistence type="predicted"/>
<evidence type="ECO:0000313" key="2">
    <source>
        <dbReference type="Proteomes" id="UP000756346"/>
    </source>
</evidence>
<reference evidence="1" key="1">
    <citation type="journal article" date="2021" name="Nat. Commun.">
        <title>Genetic determinants of endophytism in the Arabidopsis root mycobiome.</title>
        <authorList>
            <person name="Mesny F."/>
            <person name="Miyauchi S."/>
            <person name="Thiergart T."/>
            <person name="Pickel B."/>
            <person name="Atanasova L."/>
            <person name="Karlsson M."/>
            <person name="Huettel B."/>
            <person name="Barry K.W."/>
            <person name="Haridas S."/>
            <person name="Chen C."/>
            <person name="Bauer D."/>
            <person name="Andreopoulos W."/>
            <person name="Pangilinan J."/>
            <person name="LaButti K."/>
            <person name="Riley R."/>
            <person name="Lipzen A."/>
            <person name="Clum A."/>
            <person name="Drula E."/>
            <person name="Henrissat B."/>
            <person name="Kohler A."/>
            <person name="Grigoriev I.V."/>
            <person name="Martin F.M."/>
            <person name="Hacquard S."/>
        </authorList>
    </citation>
    <scope>NUCLEOTIDE SEQUENCE</scope>
    <source>
        <strain evidence="1">MPI-CAGE-CH-0230</strain>
    </source>
</reference>
<name>A0A9P9BFE7_9PEZI</name>
<organism evidence="1 2">
    <name type="scientific">Microdochium trichocladiopsis</name>
    <dbReference type="NCBI Taxonomy" id="1682393"/>
    <lineage>
        <taxon>Eukaryota</taxon>
        <taxon>Fungi</taxon>
        <taxon>Dikarya</taxon>
        <taxon>Ascomycota</taxon>
        <taxon>Pezizomycotina</taxon>
        <taxon>Sordariomycetes</taxon>
        <taxon>Xylariomycetidae</taxon>
        <taxon>Xylariales</taxon>
        <taxon>Microdochiaceae</taxon>
        <taxon>Microdochium</taxon>
    </lineage>
</organism>